<sequence>MSAMNDTATFDAVGGSTGTWDYEVPVDPMDELQCESCQ</sequence>
<keyword evidence="3" id="KW-1185">Reference proteome</keyword>
<evidence type="ECO:0000313" key="3">
    <source>
        <dbReference type="Proteomes" id="UP000553888"/>
    </source>
</evidence>
<proteinExistence type="predicted"/>
<feature type="region of interest" description="Disordered" evidence="1">
    <location>
        <begin position="1"/>
        <end position="24"/>
    </location>
</feature>
<evidence type="ECO:0000313" key="2">
    <source>
        <dbReference type="EMBL" id="NYG99282.1"/>
    </source>
</evidence>
<reference evidence="2 3" key="1">
    <citation type="submission" date="2020-07" db="EMBL/GenBank/DDBJ databases">
        <title>Sequencing the genomes of 1000 actinobacteria strains.</title>
        <authorList>
            <person name="Klenk H.-P."/>
        </authorList>
    </citation>
    <scope>NUCLEOTIDE SEQUENCE [LARGE SCALE GENOMIC DNA]</scope>
    <source>
        <strain evidence="2 3">DSM 23141</strain>
    </source>
</reference>
<evidence type="ECO:0000256" key="1">
    <source>
        <dbReference type="SAM" id="MobiDB-lite"/>
    </source>
</evidence>
<name>A0A852YBR6_9MICO</name>
<comment type="caution">
    <text evidence="2">The sequence shown here is derived from an EMBL/GenBank/DDBJ whole genome shotgun (WGS) entry which is preliminary data.</text>
</comment>
<gene>
    <name evidence="2" type="ORF">BJ979_001908</name>
</gene>
<protein>
    <submittedName>
        <fullName evidence="2">Uncharacterized protein</fullName>
    </submittedName>
</protein>
<accession>A0A852YBR6</accession>
<dbReference type="EMBL" id="JACBZY010000001">
    <property type="protein sequence ID" value="NYG99282.1"/>
    <property type="molecule type" value="Genomic_DNA"/>
</dbReference>
<organism evidence="2 3">
    <name type="scientific">Schumannella luteola</name>
    <dbReference type="NCBI Taxonomy" id="472059"/>
    <lineage>
        <taxon>Bacteria</taxon>
        <taxon>Bacillati</taxon>
        <taxon>Actinomycetota</taxon>
        <taxon>Actinomycetes</taxon>
        <taxon>Micrococcales</taxon>
        <taxon>Microbacteriaceae</taxon>
        <taxon>Schumannella</taxon>
    </lineage>
</organism>
<dbReference type="AlphaFoldDB" id="A0A852YBR6"/>
<dbReference type="Proteomes" id="UP000553888">
    <property type="component" value="Unassembled WGS sequence"/>
</dbReference>